<keyword evidence="2" id="KW-1185">Reference proteome</keyword>
<comment type="caution">
    <text evidence="1">The sequence shown here is derived from an EMBL/GenBank/DDBJ whole genome shotgun (WGS) entry which is preliminary data.</text>
</comment>
<organism evidence="1 2">
    <name type="scientific">Variovorax terrae</name>
    <dbReference type="NCBI Taxonomy" id="2923278"/>
    <lineage>
        <taxon>Bacteria</taxon>
        <taxon>Pseudomonadati</taxon>
        <taxon>Pseudomonadota</taxon>
        <taxon>Betaproteobacteria</taxon>
        <taxon>Burkholderiales</taxon>
        <taxon>Comamonadaceae</taxon>
        <taxon>Variovorax</taxon>
    </lineage>
</organism>
<accession>A0A9X1VYD2</accession>
<dbReference type="GO" id="GO:0005737">
    <property type="term" value="C:cytoplasm"/>
    <property type="evidence" value="ECO:0007669"/>
    <property type="project" value="TreeGrafter"/>
</dbReference>
<dbReference type="RefSeq" id="WP_243309070.1">
    <property type="nucleotide sequence ID" value="NZ_JALGBI010000003.1"/>
</dbReference>
<dbReference type="InterPro" id="IPR023401">
    <property type="entry name" value="ODC_N"/>
</dbReference>
<gene>
    <name evidence="1" type="ORF">MMF98_20255</name>
</gene>
<name>A0A9X1VYD2_9BURK</name>
<dbReference type="InterPro" id="IPR036291">
    <property type="entry name" value="NAD(P)-bd_dom_sf"/>
</dbReference>
<proteinExistence type="predicted"/>
<reference evidence="1" key="1">
    <citation type="submission" date="2022-03" db="EMBL/GenBank/DDBJ databases">
        <authorList>
            <person name="Woo C.Y."/>
        </authorList>
    </citation>
    <scope>NUCLEOTIDE SEQUENCE</scope>
    <source>
        <strain evidence="1">CYS-02</strain>
    </source>
</reference>
<dbReference type="EMBL" id="JALGBI010000003">
    <property type="protein sequence ID" value="MCJ0765553.1"/>
    <property type="molecule type" value="Genomic_DNA"/>
</dbReference>
<dbReference type="Pfam" id="PF02423">
    <property type="entry name" value="OCD_Mu_crystall"/>
    <property type="match status" value="1"/>
</dbReference>
<dbReference type="Proteomes" id="UP001139447">
    <property type="component" value="Unassembled WGS sequence"/>
</dbReference>
<protein>
    <submittedName>
        <fullName evidence="1">Ornithine cyclodeaminase family protein</fullName>
    </submittedName>
</protein>
<dbReference type="PANTHER" id="PTHR13812">
    <property type="entry name" value="KETIMINE REDUCTASE MU-CRYSTALLIN"/>
    <property type="match status" value="1"/>
</dbReference>
<dbReference type="InterPro" id="IPR003462">
    <property type="entry name" value="ODC_Mu_crystall"/>
</dbReference>
<dbReference type="PANTHER" id="PTHR13812:SF19">
    <property type="entry name" value="KETIMINE REDUCTASE MU-CRYSTALLIN"/>
    <property type="match status" value="1"/>
</dbReference>
<dbReference type="AlphaFoldDB" id="A0A9X1VYD2"/>
<dbReference type="Gene3D" id="3.40.50.720">
    <property type="entry name" value="NAD(P)-binding Rossmann-like Domain"/>
    <property type="match status" value="1"/>
</dbReference>
<sequence length="341" mass="34989">MQVVQTSPAPPPPPLRATRFLTDADVGSLADWPAAIQALAAAYAQPIDPACVPPRAMARGDGIWLRSLTAVVPGGYLGCKLISASPRAARASYLIALFDAGTMALAGLIDGNQITGLRTAATATVAVDHLAPRRALRVAVLGSGFEARAQLHALAAQRAIASVAVYSPNPASREAFAALFEHRGWPVQAAAQPQDAVQGADVVLCAARARGEQPILRAGWLAPGATVVSIGSTLPEQRELDVDVLARAHSIVADMPDEVLHDTGDLIAAQAAGLSLAPRLVALSRLVGGKAVARAEPGDIAVYKSVGSALQDVVLAGMLLDRALARGVGTDLPVSIAPVAK</sequence>
<dbReference type="Gene3D" id="3.30.1780.10">
    <property type="entry name" value="ornithine cyclodeaminase, domain 1"/>
    <property type="match status" value="1"/>
</dbReference>
<evidence type="ECO:0000313" key="2">
    <source>
        <dbReference type="Proteomes" id="UP001139447"/>
    </source>
</evidence>
<dbReference type="SUPFAM" id="SSF51735">
    <property type="entry name" value="NAD(P)-binding Rossmann-fold domains"/>
    <property type="match status" value="1"/>
</dbReference>
<dbReference type="PIRSF" id="PIRSF001439">
    <property type="entry name" value="CryM"/>
    <property type="match status" value="1"/>
</dbReference>
<evidence type="ECO:0000313" key="1">
    <source>
        <dbReference type="EMBL" id="MCJ0765553.1"/>
    </source>
</evidence>